<dbReference type="KEGG" id="aas:Aasi_0501"/>
<dbReference type="HOGENOM" id="CLU_228345_0_0_10"/>
<reference evidence="5 6" key="1">
    <citation type="journal article" date="2010" name="J. Bacteriol.">
        <title>The genome of the amoeba symbiont 'Candidatus Amoebophilus asiaticus' reveals common mechanisms for host cell interaction among amoeba-associated bacteria.</title>
        <authorList>
            <person name="Schmitz-Esser S."/>
            <person name="Tischler P."/>
            <person name="Arnold R."/>
            <person name="Montanaro J."/>
            <person name="Wagner M."/>
            <person name="Rattei T."/>
            <person name="Horn M."/>
        </authorList>
    </citation>
    <scope>NUCLEOTIDE SEQUENCE [LARGE SCALE GENOMIC DNA]</scope>
    <source>
        <strain evidence="5 6">5a2</strain>
    </source>
</reference>
<feature type="region of interest" description="Disordered" evidence="3">
    <location>
        <begin position="642"/>
        <end position="665"/>
    </location>
</feature>
<dbReference type="InterPro" id="IPR036770">
    <property type="entry name" value="Ankyrin_rpt-contain_sf"/>
</dbReference>
<feature type="region of interest" description="Disordered" evidence="3">
    <location>
        <begin position="257"/>
        <end position="291"/>
    </location>
</feature>
<dbReference type="InterPro" id="IPR050776">
    <property type="entry name" value="Ank_Repeat/CDKN_Inhibitor"/>
</dbReference>
<proteinExistence type="predicted"/>
<feature type="compositionally biased region" description="Basic and acidic residues" evidence="3">
    <location>
        <begin position="538"/>
        <end position="551"/>
    </location>
</feature>
<feature type="compositionally biased region" description="Basic and acidic residues" evidence="3">
    <location>
        <begin position="263"/>
        <end position="288"/>
    </location>
</feature>
<evidence type="ECO:0000256" key="1">
    <source>
        <dbReference type="ARBA" id="ARBA00022737"/>
    </source>
</evidence>
<dbReference type="eggNOG" id="COG5635">
    <property type="taxonomic scope" value="Bacteria"/>
</dbReference>
<keyword evidence="2" id="KW-0040">ANK repeat</keyword>
<dbReference type="Pfam" id="PF05729">
    <property type="entry name" value="NACHT"/>
    <property type="match status" value="1"/>
</dbReference>
<dbReference type="OrthoDB" id="862900at2"/>
<dbReference type="PROSITE" id="PS51257">
    <property type="entry name" value="PROKAR_LIPOPROTEIN"/>
    <property type="match status" value="1"/>
</dbReference>
<dbReference type="Pfam" id="PF12796">
    <property type="entry name" value="Ank_2"/>
    <property type="match status" value="1"/>
</dbReference>
<dbReference type="Gene3D" id="1.25.40.20">
    <property type="entry name" value="Ankyrin repeat-containing domain"/>
    <property type="match status" value="1"/>
</dbReference>
<dbReference type="InterPro" id="IPR007111">
    <property type="entry name" value="NACHT_NTPase"/>
</dbReference>
<evidence type="ECO:0000259" key="4">
    <source>
        <dbReference type="PROSITE" id="PS50837"/>
    </source>
</evidence>
<sequence>MHKTYKLSHQLVAYILLLSLFLQSCGNHSIPSVPLPQGASPSLPSNIRQKQYSNASLLRVSSEQDGYSASTDNLSRVQTNNEPIVNVEEMAVSFKGDLHNSADISSNSNALPILINQSAAINEKAEMQGSVTHQVTHAKPSKSSAQAFQARRHGKITGKWDGRQELSASHSIAALLTNQVYIAQGGYQVRFEKQAEDALQAIVEHQYFKGIPKRILPVIINLDSSYSAAAIKNPIWQKQYIQVLKDYVYVGSKGGKGGMGEEGGDKNPENKAKENEKDKEKETEKEEMGQSVNNNILEQLLKITTAKGIKTTVSNIWATGEGIDNALNNLLQDQAHILAPDFSGTHSPASEDEDNAIQGTIDYAKAISERILLDGGILARPIIMILNTTPVGVLRTHDMTKEGGLHWQTCVILPKNYTSLSGKSLDNKEEIIFYVDSLNPDKEIPSPLLYILKGGGLDILKTENTTRIRAIKPIFPNIEVKHKLGAKQQKDGWSCGWWAVYNALMILYTGDIKYVEQFKNPSNEIAYKLRTLLPGLDEKPVEDKKSKEKPTKTHTSHQSSLNTRTEEIDSRLVPGSLTPGGLKPTQHGVSYQLALLTLAAIRAHNNGKNFYLVSEANECEKFDDLVIDYGDSITFLQAKHSSKDPKEDGYTKTDFCADPESKDKKKSGASLAKYFDSWLRLKRGEYVKKENGEEKTSKFIFFTNRHIKDGDMYLEPAKLEADEFLFKGLETKTLRFNEGDSRNEFIDAIRAYSKEVAKDQGNDIIPNLKTLDKELQAAAEYLQKIYIEKAKPGAFHIGGHSHLPLKIIALVGLLKAHDNIKNAILIKNSKAFQEWLDNVTITTKIRNCSNIIDVSSVSEDEWQAAVDYLQKIYTQKARPGSFHIDGHSKLPGRIICLIDLLKTKQYIKNRILSIKVKRFQDWLENVTITTNITSPNKVLDARMEKEIQQFLDEFIIKVEQPSVTPLFELLVDDFKLNSNIGGQELFNAINNRMYQWLSDPKACLLKSNKFGSWMKVEEGDLNRFYLLGNTKIYEQEFEGNYPLDLNGLEIKKLYKFLSEENKLTLAVINENENGGIKARVYQTIKKLAIQDTEWAFLTIDSRNIPRLPDILAGNVTKFIIVDCRGSNRLPKENEGILHVAAENGKKIVLLVNHMQRKELSSLLNEKKDICRKFNLNALTDKQVLGICKQYTDKYLSVGGKYLQLSSVLKSKGSGLYKQLTNIDALYSIIKSLVDAKGNFNSGLPYNVYVENDLVRLTPAYSLLSLLQTVNVGLFIIEGVNKQQLDTWLQQNLKHTYVVGNAAVSEDTRYRLVDNIDSKLEHIYKEKLIYISDGKEINHSSYLQLKLINQEEYEVTVTSKSNLVKLPVPSRYYDFSQNESHDKEVKIKHAGFEFLKEQRPMFSILTAHAGFGKSAFCLKQCDTWRGSEEGELSSWVVRINLPQLELRQQPSFLDAFTKRATSEDWPDWKLKALQYDMQTAGRVFLLLDGFDEIKDERTVQLLNNWISNLSDTVSVLITTRPYAANKIMPNNAMLRCMTLREYNEVQHKQYIYRYLDVLFKEISNEKEGFIQPSEQILSLSANVVYEQLKSLISKSTSRLLGIPLESYIFCEALRPYIRDHYLKLYKKKKAKDALDESISSIFSNVLTPSLQTSLEDISFNYEIDGSKEDFDELDIKSIFSGLRQLNVATLYQHFILSKLQMFLQKHMQMEADTTLRLKHRAYTLTASYTELLMAFAFRQAFSLSYDHLSVMLRMIHYNAGMICELYDTGLVELINYGNEYTIKFNHETYQEYFAALHILKGLAGGKGDMYNAVKQAIIEHCYMPKYRMIMIMAAQLSVSGDPIIPAWNQNDKEQLRKFWKTLATAGDVLGAASSKLLKDCLQGLLPEQISKLSEVLKGYDWGVHILQCIGEVEKKRNSKVEIEGEFIQDIDIPFDTESTSFQSKQISRMSNKEKDKLRCLFKDKSKVVSATKDALATISQDELAQIFAEIVGSEANTLNSYWDIDGGFQAMVLLGNCFNMQHANYFVKRIEKDPSWRTMPALNAVRSLLAQNPKGEAKIACDKVLLCLAEQYEHISDAGVLRSMLRIFFKPIMEALIARFNTEISIQTVSEKIKRGEGIQMSDCSLSNAVFYESVCNFIKMLDLAYHTGYAVIPIKDYSVIRFVGDTEIKCELGNTSLMKVFQRIVSGIFTIYKEICDEYDREGLVASEWISENLHTKQWRTKSLKLLNEDYEEKVFAIVIQNKDIFKAWFEQVKDDSRKLYNLYKQIAKSGLIDKHHAEIFTSELGQKGSQAMKMRSYWSKYGGIETTQFCWRYFNKKIADYLILRAGWWEDNMSLVKYTLNVIRGCLLANSADDATYEEAIAAYNFAAEEINKDPNGWLEGQKLEVIIPQKTQLRFLKAVKHNSEQEVRKLLNVPGLDVNFKNNAHFSALHLVALSGNYIIATFLLSQPIIDVNIQDAKGRTPLHIIASRGNWSVAQRLVAHPNIQLNLLDAKGRTALDMAKKYNHKSLIIFLLVKSVVRDNNLK</sequence>
<dbReference type="Proteomes" id="UP000001227">
    <property type="component" value="Chromosome"/>
</dbReference>
<feature type="domain" description="NACHT" evidence="4">
    <location>
        <begin position="1400"/>
        <end position="1522"/>
    </location>
</feature>
<accession>B3ERQ4</accession>
<dbReference type="PANTHER" id="PTHR24201">
    <property type="entry name" value="ANK_REP_REGION DOMAIN-CONTAINING PROTEIN"/>
    <property type="match status" value="1"/>
</dbReference>
<organism evidence="5 6">
    <name type="scientific">Amoebophilus asiaticus (strain 5a2)</name>
    <dbReference type="NCBI Taxonomy" id="452471"/>
    <lineage>
        <taxon>Bacteria</taxon>
        <taxon>Pseudomonadati</taxon>
        <taxon>Bacteroidota</taxon>
        <taxon>Cytophagia</taxon>
        <taxon>Cytophagales</taxon>
        <taxon>Amoebophilaceae</taxon>
        <taxon>Candidatus Amoebophilus</taxon>
    </lineage>
</organism>
<dbReference type="PROSITE" id="PS50837">
    <property type="entry name" value="NACHT"/>
    <property type="match status" value="1"/>
</dbReference>
<feature type="compositionally biased region" description="Basic and acidic residues" evidence="3">
    <location>
        <begin position="642"/>
        <end position="651"/>
    </location>
</feature>
<feature type="region of interest" description="Disordered" evidence="3">
    <location>
        <begin position="538"/>
        <end position="567"/>
    </location>
</feature>
<dbReference type="SUPFAM" id="SSF48403">
    <property type="entry name" value="Ankyrin repeat"/>
    <property type="match status" value="1"/>
</dbReference>
<dbReference type="STRING" id="452471.Aasi_0501"/>
<keyword evidence="1" id="KW-0677">Repeat</keyword>
<dbReference type="InterPro" id="IPR027417">
    <property type="entry name" value="P-loop_NTPase"/>
</dbReference>
<protein>
    <recommendedName>
        <fullName evidence="4">NACHT domain-containing protein</fullName>
    </recommendedName>
</protein>
<name>B3ERQ4_AMOA5</name>
<dbReference type="RefSeq" id="WP_012472672.1">
    <property type="nucleotide sequence ID" value="NC_010830.1"/>
</dbReference>
<evidence type="ECO:0000313" key="5">
    <source>
        <dbReference type="EMBL" id="ACE05906.1"/>
    </source>
</evidence>
<evidence type="ECO:0000313" key="6">
    <source>
        <dbReference type="Proteomes" id="UP000001227"/>
    </source>
</evidence>
<dbReference type="InterPro" id="IPR002110">
    <property type="entry name" value="Ankyrin_rpt"/>
</dbReference>
<evidence type="ECO:0000256" key="2">
    <source>
        <dbReference type="ARBA" id="ARBA00023043"/>
    </source>
</evidence>
<dbReference type="SUPFAM" id="SSF54001">
    <property type="entry name" value="Cysteine proteinases"/>
    <property type="match status" value="1"/>
</dbReference>
<keyword evidence="6" id="KW-1185">Reference proteome</keyword>
<evidence type="ECO:0000256" key="3">
    <source>
        <dbReference type="SAM" id="MobiDB-lite"/>
    </source>
</evidence>
<gene>
    <name evidence="5" type="ordered locus">Aasi_0501</name>
</gene>
<dbReference type="Gene3D" id="3.40.50.300">
    <property type="entry name" value="P-loop containing nucleotide triphosphate hydrolases"/>
    <property type="match status" value="1"/>
</dbReference>
<dbReference type="EMBL" id="CP001102">
    <property type="protein sequence ID" value="ACE05906.1"/>
    <property type="molecule type" value="Genomic_DNA"/>
</dbReference>
<dbReference type="SMART" id="SM00248">
    <property type="entry name" value="ANK"/>
    <property type="match status" value="3"/>
</dbReference>
<dbReference type="InterPro" id="IPR038765">
    <property type="entry name" value="Papain-like_cys_pep_sf"/>
</dbReference>
<dbReference type="eggNOG" id="COG0666">
    <property type="taxonomic scope" value="Bacteria"/>
</dbReference>